<keyword evidence="2" id="KW-1185">Reference proteome</keyword>
<protein>
    <submittedName>
        <fullName evidence="1">Uncharacterized protein</fullName>
    </submittedName>
</protein>
<feature type="non-terminal residue" evidence="1">
    <location>
        <position position="1"/>
    </location>
</feature>
<name>A0A2H3D3D7_ARMGA</name>
<dbReference type="InParanoid" id="A0A2H3D3D7"/>
<evidence type="ECO:0000313" key="2">
    <source>
        <dbReference type="Proteomes" id="UP000217790"/>
    </source>
</evidence>
<organism evidence="1 2">
    <name type="scientific">Armillaria gallica</name>
    <name type="common">Bulbous honey fungus</name>
    <name type="synonym">Armillaria bulbosa</name>
    <dbReference type="NCBI Taxonomy" id="47427"/>
    <lineage>
        <taxon>Eukaryota</taxon>
        <taxon>Fungi</taxon>
        <taxon>Dikarya</taxon>
        <taxon>Basidiomycota</taxon>
        <taxon>Agaricomycotina</taxon>
        <taxon>Agaricomycetes</taxon>
        <taxon>Agaricomycetidae</taxon>
        <taxon>Agaricales</taxon>
        <taxon>Marasmiineae</taxon>
        <taxon>Physalacriaceae</taxon>
        <taxon>Armillaria</taxon>
    </lineage>
</organism>
<reference evidence="2" key="1">
    <citation type="journal article" date="2017" name="Nat. Ecol. Evol.">
        <title>Genome expansion and lineage-specific genetic innovations in the forest pathogenic fungi Armillaria.</title>
        <authorList>
            <person name="Sipos G."/>
            <person name="Prasanna A.N."/>
            <person name="Walter M.C."/>
            <person name="O'Connor E."/>
            <person name="Balint B."/>
            <person name="Krizsan K."/>
            <person name="Kiss B."/>
            <person name="Hess J."/>
            <person name="Varga T."/>
            <person name="Slot J."/>
            <person name="Riley R."/>
            <person name="Boka B."/>
            <person name="Rigling D."/>
            <person name="Barry K."/>
            <person name="Lee J."/>
            <person name="Mihaltcheva S."/>
            <person name="LaButti K."/>
            <person name="Lipzen A."/>
            <person name="Waldron R."/>
            <person name="Moloney N.M."/>
            <person name="Sperisen C."/>
            <person name="Kredics L."/>
            <person name="Vagvoelgyi C."/>
            <person name="Patrignani A."/>
            <person name="Fitzpatrick D."/>
            <person name="Nagy I."/>
            <person name="Doyle S."/>
            <person name="Anderson J.B."/>
            <person name="Grigoriev I.V."/>
            <person name="Gueldener U."/>
            <person name="Muensterkoetter M."/>
            <person name="Nagy L.G."/>
        </authorList>
    </citation>
    <scope>NUCLEOTIDE SEQUENCE [LARGE SCALE GENOMIC DNA]</scope>
    <source>
        <strain evidence="2">Ar21-2</strain>
    </source>
</reference>
<dbReference type="EMBL" id="KZ293672">
    <property type="protein sequence ID" value="PBK88610.1"/>
    <property type="molecule type" value="Genomic_DNA"/>
</dbReference>
<dbReference type="Proteomes" id="UP000217790">
    <property type="component" value="Unassembled WGS sequence"/>
</dbReference>
<dbReference type="STRING" id="47427.A0A2H3D3D7"/>
<proteinExistence type="predicted"/>
<evidence type="ECO:0000313" key="1">
    <source>
        <dbReference type="EMBL" id="PBK88610.1"/>
    </source>
</evidence>
<gene>
    <name evidence="1" type="ORF">ARMGADRAFT_937247</name>
</gene>
<accession>A0A2H3D3D7</accession>
<dbReference type="OMA" id="ELMSHWH"/>
<dbReference type="AlphaFoldDB" id="A0A2H3D3D7"/>
<dbReference type="OrthoDB" id="3004525at2759"/>
<sequence length="100" mass="11424">LDQFHVLTHMSKVSGYDFYKYLDIMMDAWGIQLAKRKYKSLLCMVRQYQHLKMLMCAGQGQEENGIVMTSAGQLVLHCPAYPIPDVNLPAGWESASRSIR</sequence>